<comment type="caution">
    <text evidence="1">The sequence shown here is derived from an EMBL/GenBank/DDBJ whole genome shotgun (WGS) entry which is preliminary data.</text>
</comment>
<dbReference type="AlphaFoldDB" id="A0A4C1UC01"/>
<proteinExistence type="predicted"/>
<gene>
    <name evidence="1" type="primary">nxn</name>
    <name evidence="1" type="ORF">EVAR_86265_1</name>
</gene>
<evidence type="ECO:0000313" key="2">
    <source>
        <dbReference type="Proteomes" id="UP000299102"/>
    </source>
</evidence>
<keyword evidence="2" id="KW-1185">Reference proteome</keyword>
<dbReference type="EMBL" id="BGZK01000154">
    <property type="protein sequence ID" value="GBP23888.1"/>
    <property type="molecule type" value="Genomic_DNA"/>
</dbReference>
<dbReference type="GO" id="GO:0031397">
    <property type="term" value="P:negative regulation of protein ubiquitination"/>
    <property type="evidence" value="ECO:0007669"/>
    <property type="project" value="TreeGrafter"/>
</dbReference>
<organism evidence="1 2">
    <name type="scientific">Eumeta variegata</name>
    <name type="common">Bagworm moth</name>
    <name type="synonym">Eumeta japonica</name>
    <dbReference type="NCBI Taxonomy" id="151549"/>
    <lineage>
        <taxon>Eukaryota</taxon>
        <taxon>Metazoa</taxon>
        <taxon>Ecdysozoa</taxon>
        <taxon>Arthropoda</taxon>
        <taxon>Hexapoda</taxon>
        <taxon>Insecta</taxon>
        <taxon>Pterygota</taxon>
        <taxon>Neoptera</taxon>
        <taxon>Endopterygota</taxon>
        <taxon>Lepidoptera</taxon>
        <taxon>Glossata</taxon>
        <taxon>Ditrysia</taxon>
        <taxon>Tineoidea</taxon>
        <taxon>Psychidae</taxon>
        <taxon>Oiketicinae</taxon>
        <taxon>Eumeta</taxon>
    </lineage>
</organism>
<reference evidence="1 2" key="1">
    <citation type="journal article" date="2019" name="Commun. Biol.">
        <title>The bagworm genome reveals a unique fibroin gene that provides high tensile strength.</title>
        <authorList>
            <person name="Kono N."/>
            <person name="Nakamura H."/>
            <person name="Ohtoshi R."/>
            <person name="Tomita M."/>
            <person name="Numata K."/>
            <person name="Arakawa K."/>
        </authorList>
    </citation>
    <scope>NUCLEOTIDE SEQUENCE [LARGE SCALE GENOMIC DNA]</scope>
</reference>
<dbReference type="Gene3D" id="3.40.30.10">
    <property type="entry name" value="Glutaredoxin"/>
    <property type="match status" value="1"/>
</dbReference>
<sequence>MSRLDRCSTTLSQNTGVKEQFVHNGNSRNTSGLQRGVEIESGTRSRLLQNLIGVELSVLPRLESIVQAGPKSGTTLEPEFIGMNKTECSRGRNRERKRRLTYKYNIAVGVPTLTICGKRSRAVREQLLADPRGEMFPWPAPRLRDVLRDIPLIPHQTLYDRLPQDSLRIFYFAAHWCPPCRAFAPALCAAVAALRRRAKFASTQLILVSSDSELIGMHKGRRPPRPPPPQVAFAGGKLHVYPARPPLHVS</sequence>
<dbReference type="PANTHER" id="PTHR46472:SF1">
    <property type="entry name" value="NUCLEOREDOXIN"/>
    <property type="match status" value="1"/>
</dbReference>
<evidence type="ECO:0000313" key="1">
    <source>
        <dbReference type="EMBL" id="GBP23888.1"/>
    </source>
</evidence>
<dbReference type="GO" id="GO:0005634">
    <property type="term" value="C:nucleus"/>
    <property type="evidence" value="ECO:0007669"/>
    <property type="project" value="TreeGrafter"/>
</dbReference>
<accession>A0A4C1UC01</accession>
<name>A0A4C1UC01_EUMVA</name>
<dbReference type="Proteomes" id="UP000299102">
    <property type="component" value="Unassembled WGS sequence"/>
</dbReference>
<dbReference type="PANTHER" id="PTHR46472">
    <property type="entry name" value="NUCLEOREDOXIN"/>
    <property type="match status" value="1"/>
</dbReference>
<dbReference type="SUPFAM" id="SSF52833">
    <property type="entry name" value="Thioredoxin-like"/>
    <property type="match status" value="1"/>
</dbReference>
<dbReference type="InterPro" id="IPR036249">
    <property type="entry name" value="Thioredoxin-like_sf"/>
</dbReference>
<protein>
    <submittedName>
        <fullName evidence="1">Nucleoredoxin</fullName>
    </submittedName>
</protein>
<dbReference type="GO" id="GO:0004791">
    <property type="term" value="F:thioredoxin-disulfide reductase (NADPH) activity"/>
    <property type="evidence" value="ECO:0007669"/>
    <property type="project" value="TreeGrafter"/>
</dbReference>
<dbReference type="GO" id="GO:0030178">
    <property type="term" value="P:negative regulation of Wnt signaling pathway"/>
    <property type="evidence" value="ECO:0007669"/>
    <property type="project" value="TreeGrafter"/>
</dbReference>
<dbReference type="OrthoDB" id="9440957at2759"/>